<comment type="similarity">
    <text evidence="10">Belongs to the glycosyl hydrolase 2 family. Beta-mannosidase B subfamily.</text>
</comment>
<evidence type="ECO:0000256" key="1">
    <source>
        <dbReference type="ARBA" id="ARBA00000829"/>
    </source>
</evidence>
<sequence>MKSINLSGSWNLKCKDKDIDISAVVPGSVYKALIDENIIEDPFYRDNEKEAYKYSEYDFIYKRSFVIDQELLAQEVVVLKCDGLDTLAEIKVNNKLIAETTNMHRTYEFHVKDVLVEGENEIEIIFSSPLKYIREKQKEARLWGVGDAVDGYSHIRKAHYMFGWDWGPQLPDMGIWREISIYSYSTAKFSDIYMTQIHHENKVTIDAKVAYEILKEDENLNIVVEVKEPNGTHKNYKKVVANSDESILIDIENPELWWPRGYGEQPLYEIEFSLFSGQTLLDKKDYKIGLRTITIKQEKDQYGESFEFNINGISIFAMGANYIPEDNILGRCDKEKTRKLIEDCIEANFNCIRVWGGGIYPEDYFFDLCDEYGLIVWQDLMYACSVYKVDDEFKEDCVKEAEDNVRRIRHHASLGLWCGNNEIESAWIDWGWNPKSKFKTDYVKLFEIALPEVVKKVDPNTFYWRSSPSSGGSFDDPSDDNRGDKHYWDVWHGLKPFEDFRKFYFRFASEFGFQSFPCLKTVETFTKEEDRNIFSYVMESHQKNGAANGKILYYLAQNYKYPKDFDALLYVSQLLQGEAMKYAVEHFRRNRGRCMGAIYWQLNDCWPVASWSSIDSLGTWKALHYFAKRFFNPVLASVEDTAESYKVYVTNDTLEKVQGTVDLTLRNNVKGVLLEKSIDVVLEPLSAQMITEIDITEFIKDNLDARNTYLHYTFKNNCKIISEGVILGEKAKHFELADPKVEAKVIDDKDKFIVKLKAENLAKYVELSIADQGRFEDNYFDLAPGVEKEVIISKNTLRKDFTLEELEEQLKIRSLVNSY</sequence>
<dbReference type="Gene3D" id="2.60.120.260">
    <property type="entry name" value="Galactose-binding domain-like"/>
    <property type="match status" value="1"/>
</dbReference>
<dbReference type="GO" id="GO:0005576">
    <property type="term" value="C:extracellular region"/>
    <property type="evidence" value="ECO:0007669"/>
    <property type="project" value="UniProtKB-SubCell"/>
</dbReference>
<feature type="domain" description="Mannosidase Ig/CBM-like" evidence="15">
    <location>
        <begin position="644"/>
        <end position="733"/>
    </location>
</feature>
<dbReference type="Gene3D" id="2.60.40.10">
    <property type="entry name" value="Immunoglobulins"/>
    <property type="match status" value="3"/>
</dbReference>
<evidence type="ECO:0000256" key="3">
    <source>
        <dbReference type="ARBA" id="ARBA00004740"/>
    </source>
</evidence>
<dbReference type="Pfam" id="PF22666">
    <property type="entry name" value="Glyco_hydro_2_N2"/>
    <property type="match status" value="1"/>
</dbReference>
<dbReference type="HOGENOM" id="CLU_005015_3_2_9"/>
<evidence type="ECO:0000256" key="7">
    <source>
        <dbReference type="ARBA" id="ARBA00022801"/>
    </source>
</evidence>
<dbReference type="GO" id="GO:0004567">
    <property type="term" value="F:beta-mannosidase activity"/>
    <property type="evidence" value="ECO:0007669"/>
    <property type="project" value="UniProtKB-EC"/>
</dbReference>
<feature type="domain" description="Beta-mannosidase Ig-fold" evidence="14">
    <location>
        <begin position="736"/>
        <end position="817"/>
    </location>
</feature>
<evidence type="ECO:0000259" key="13">
    <source>
        <dbReference type="Pfam" id="PF00703"/>
    </source>
</evidence>
<dbReference type="SUPFAM" id="SSF51445">
    <property type="entry name" value="(Trans)glycosidases"/>
    <property type="match status" value="1"/>
</dbReference>
<dbReference type="Pfam" id="PF00703">
    <property type="entry name" value="Glyco_hydro_2"/>
    <property type="match status" value="1"/>
</dbReference>
<keyword evidence="6" id="KW-0964">Secreted</keyword>
<dbReference type="InterPro" id="IPR036156">
    <property type="entry name" value="Beta-gal/glucu_dom_sf"/>
</dbReference>
<dbReference type="PANTHER" id="PTHR43730">
    <property type="entry name" value="BETA-MANNOSIDASE"/>
    <property type="match status" value="1"/>
</dbReference>
<evidence type="ECO:0000256" key="9">
    <source>
        <dbReference type="ARBA" id="ARBA00023295"/>
    </source>
</evidence>
<keyword evidence="18" id="KW-1185">Reference proteome</keyword>
<dbReference type="EC" id="3.2.1.25" evidence="5"/>
<evidence type="ECO:0000313" key="18">
    <source>
        <dbReference type="Proteomes" id="UP000002730"/>
    </source>
</evidence>
<dbReference type="STRING" id="573061.Clocel_3205"/>
<accession>D9SUD6</accession>
<dbReference type="KEGG" id="ccb:Clocel_3205"/>
<feature type="domain" description="Beta-mannosidase-like galactose-binding" evidence="16">
    <location>
        <begin position="10"/>
        <end position="177"/>
    </location>
</feature>
<evidence type="ECO:0000256" key="12">
    <source>
        <dbReference type="ARBA" id="ARBA00041614"/>
    </source>
</evidence>
<dbReference type="Proteomes" id="UP000002730">
    <property type="component" value="Chromosome"/>
</dbReference>
<comment type="catalytic activity">
    <reaction evidence="1">
        <text>Hydrolysis of terminal, non-reducing beta-D-mannose residues in beta-D-mannosides.</text>
        <dbReference type="EC" id="3.2.1.25"/>
    </reaction>
</comment>
<evidence type="ECO:0000256" key="4">
    <source>
        <dbReference type="ARBA" id="ARBA00011738"/>
    </source>
</evidence>
<dbReference type="OrthoDB" id="9801077at2"/>
<dbReference type="SUPFAM" id="SSF49785">
    <property type="entry name" value="Galactose-binding domain-like"/>
    <property type="match status" value="1"/>
</dbReference>
<evidence type="ECO:0000259" key="16">
    <source>
        <dbReference type="Pfam" id="PF22666"/>
    </source>
</evidence>
<dbReference type="EMBL" id="CP002160">
    <property type="protein sequence ID" value="ADL52891.1"/>
    <property type="molecule type" value="Genomic_DNA"/>
</dbReference>
<keyword evidence="9" id="KW-0326">Glycosidase</keyword>
<evidence type="ECO:0000256" key="6">
    <source>
        <dbReference type="ARBA" id="ARBA00022525"/>
    </source>
</evidence>
<dbReference type="InterPro" id="IPR041447">
    <property type="entry name" value="Mannosidase_ig"/>
</dbReference>
<evidence type="ECO:0000256" key="11">
    <source>
        <dbReference type="ARBA" id="ARBA00041069"/>
    </source>
</evidence>
<dbReference type="CAZy" id="GH2">
    <property type="family name" value="Glycoside Hydrolase Family 2"/>
</dbReference>
<evidence type="ECO:0000256" key="5">
    <source>
        <dbReference type="ARBA" id="ARBA00012754"/>
    </source>
</evidence>
<dbReference type="AlphaFoldDB" id="D9SUD6"/>
<comment type="pathway">
    <text evidence="3">Glycan metabolism; N-glycan degradation.</text>
</comment>
<gene>
    <name evidence="17" type="ordered locus">Clocel_3205</name>
</gene>
<organism evidence="17 18">
    <name type="scientific">Clostridium cellulovorans (strain ATCC 35296 / DSM 3052 / OCM 3 / 743B)</name>
    <dbReference type="NCBI Taxonomy" id="573061"/>
    <lineage>
        <taxon>Bacteria</taxon>
        <taxon>Bacillati</taxon>
        <taxon>Bacillota</taxon>
        <taxon>Clostridia</taxon>
        <taxon>Eubacteriales</taxon>
        <taxon>Clostridiaceae</taxon>
        <taxon>Clostridium</taxon>
    </lineage>
</organism>
<dbReference type="InterPro" id="IPR041625">
    <property type="entry name" value="Beta-mannosidase_Ig"/>
</dbReference>
<dbReference type="InterPro" id="IPR008979">
    <property type="entry name" value="Galactose-bd-like_sf"/>
</dbReference>
<dbReference type="InterPro" id="IPR054593">
    <property type="entry name" value="Beta-mannosidase-like_N2"/>
</dbReference>
<dbReference type="eggNOG" id="COG3250">
    <property type="taxonomic scope" value="Bacteria"/>
</dbReference>
<keyword evidence="8" id="KW-0325">Glycoprotein</keyword>
<dbReference type="PANTHER" id="PTHR43730:SF1">
    <property type="entry name" value="BETA-MANNOSIDASE"/>
    <property type="match status" value="1"/>
</dbReference>
<dbReference type="RefSeq" id="WP_010073275.1">
    <property type="nucleotide sequence ID" value="NC_014393.1"/>
</dbReference>
<dbReference type="Pfam" id="PF17786">
    <property type="entry name" value="Mannosidase_ig"/>
    <property type="match status" value="1"/>
</dbReference>
<dbReference type="InterPro" id="IPR050887">
    <property type="entry name" value="Beta-mannosidase_GH2"/>
</dbReference>
<keyword evidence="7 17" id="KW-0378">Hydrolase</keyword>
<protein>
    <recommendedName>
        <fullName evidence="11">Beta-mannosidase B</fullName>
        <ecNumber evidence="5">3.2.1.25</ecNumber>
    </recommendedName>
    <alternativeName>
        <fullName evidence="12">Mannanase B</fullName>
    </alternativeName>
</protein>
<evidence type="ECO:0000259" key="15">
    <source>
        <dbReference type="Pfam" id="PF17786"/>
    </source>
</evidence>
<feature type="domain" description="Glycoside hydrolase family 2 immunoglobulin-like beta-sandwich" evidence="13">
    <location>
        <begin position="189"/>
        <end position="291"/>
    </location>
</feature>
<dbReference type="InterPro" id="IPR013783">
    <property type="entry name" value="Ig-like_fold"/>
</dbReference>
<dbReference type="GO" id="GO:0006516">
    <property type="term" value="P:glycoprotein catabolic process"/>
    <property type="evidence" value="ECO:0007669"/>
    <property type="project" value="TreeGrafter"/>
</dbReference>
<comment type="subcellular location">
    <subcellularLocation>
        <location evidence="2">Secreted</location>
    </subcellularLocation>
</comment>
<proteinExistence type="inferred from homology"/>
<evidence type="ECO:0000259" key="14">
    <source>
        <dbReference type="Pfam" id="PF17753"/>
    </source>
</evidence>
<dbReference type="SUPFAM" id="SSF49303">
    <property type="entry name" value="beta-Galactosidase/glucuronidase domain"/>
    <property type="match status" value="3"/>
</dbReference>
<dbReference type="Pfam" id="PF17753">
    <property type="entry name" value="Ig_mannosidase"/>
    <property type="match status" value="1"/>
</dbReference>
<dbReference type="InterPro" id="IPR017853">
    <property type="entry name" value="GH"/>
</dbReference>
<evidence type="ECO:0000256" key="2">
    <source>
        <dbReference type="ARBA" id="ARBA00004613"/>
    </source>
</evidence>
<name>D9SUD6_CLOC7</name>
<evidence type="ECO:0000256" key="10">
    <source>
        <dbReference type="ARBA" id="ARBA00038429"/>
    </source>
</evidence>
<reference evidence="17 18" key="1">
    <citation type="submission" date="2010-08" db="EMBL/GenBank/DDBJ databases">
        <title>Complete sequence of Clostridium cellulovorans 743B.</title>
        <authorList>
            <consortium name="US DOE Joint Genome Institute"/>
            <person name="Lucas S."/>
            <person name="Copeland A."/>
            <person name="Lapidus A."/>
            <person name="Cheng J.-F."/>
            <person name="Bruce D."/>
            <person name="Goodwin L."/>
            <person name="Pitluck S."/>
            <person name="Chertkov O."/>
            <person name="Detter J.C."/>
            <person name="Han C."/>
            <person name="Tapia R."/>
            <person name="Land M."/>
            <person name="Hauser L."/>
            <person name="Chang Y.-J."/>
            <person name="Jeffries C."/>
            <person name="Kyrpides N."/>
            <person name="Ivanova N."/>
            <person name="Mikhailova N."/>
            <person name="Hemme C.L."/>
            <person name="Woyke T."/>
        </authorList>
    </citation>
    <scope>NUCLEOTIDE SEQUENCE [LARGE SCALE GENOMIC DNA]</scope>
    <source>
        <strain evidence="18">ATCC 35296 / DSM 3052 / OCM 3 / 743B</strain>
    </source>
</reference>
<dbReference type="InterPro" id="IPR006102">
    <property type="entry name" value="Ig-like_GH2"/>
</dbReference>
<dbReference type="GO" id="GO:0005975">
    <property type="term" value="P:carbohydrate metabolic process"/>
    <property type="evidence" value="ECO:0007669"/>
    <property type="project" value="InterPro"/>
</dbReference>
<evidence type="ECO:0000313" key="17">
    <source>
        <dbReference type="EMBL" id="ADL52891.1"/>
    </source>
</evidence>
<comment type="subunit">
    <text evidence="4">Homodimer.</text>
</comment>
<dbReference type="Gene3D" id="3.20.20.80">
    <property type="entry name" value="Glycosidases"/>
    <property type="match status" value="1"/>
</dbReference>
<evidence type="ECO:0000256" key="8">
    <source>
        <dbReference type="ARBA" id="ARBA00023180"/>
    </source>
</evidence>
<dbReference type="FunFam" id="3.20.20.80:FF:000050">
    <property type="entry name" value="Beta-mannosidase B"/>
    <property type="match status" value="1"/>
</dbReference>